<protein>
    <recommendedName>
        <fullName evidence="8">Lipase maturation factor 2</fullName>
    </recommendedName>
</protein>
<dbReference type="Pfam" id="PF25179">
    <property type="entry name" value="LMF1_C"/>
    <property type="match status" value="1"/>
</dbReference>
<feature type="transmembrane region" description="Helical" evidence="9">
    <location>
        <begin position="134"/>
        <end position="157"/>
    </location>
</feature>
<dbReference type="InterPro" id="IPR057434">
    <property type="entry name" value="LMF1/2_N"/>
</dbReference>
<evidence type="ECO:0000256" key="9">
    <source>
        <dbReference type="SAM" id="Phobius"/>
    </source>
</evidence>
<dbReference type="EMBL" id="JH767155">
    <property type="protein sequence ID" value="EQC34371.1"/>
    <property type="molecule type" value="Genomic_DNA"/>
</dbReference>
<dbReference type="STRING" id="1156394.T0QI02"/>
<feature type="transmembrane region" description="Helical" evidence="9">
    <location>
        <begin position="376"/>
        <end position="399"/>
    </location>
</feature>
<dbReference type="OrthoDB" id="434126at2759"/>
<gene>
    <name evidence="12" type="ORF">SDRG_08142</name>
</gene>
<reference evidence="12 13" key="1">
    <citation type="submission" date="2012-04" db="EMBL/GenBank/DDBJ databases">
        <title>The Genome Sequence of Saprolegnia declina VS20.</title>
        <authorList>
            <consortium name="The Broad Institute Genome Sequencing Platform"/>
            <person name="Russ C."/>
            <person name="Nusbaum C."/>
            <person name="Tyler B."/>
            <person name="van West P."/>
            <person name="Dieguez-Uribeondo J."/>
            <person name="de Bruijn I."/>
            <person name="Tripathy S."/>
            <person name="Jiang R."/>
            <person name="Young S.K."/>
            <person name="Zeng Q."/>
            <person name="Gargeya S."/>
            <person name="Fitzgerald M."/>
            <person name="Haas B."/>
            <person name="Abouelleil A."/>
            <person name="Alvarado L."/>
            <person name="Arachchi H.M."/>
            <person name="Berlin A."/>
            <person name="Chapman S.B."/>
            <person name="Goldberg J."/>
            <person name="Griggs A."/>
            <person name="Gujja S."/>
            <person name="Hansen M."/>
            <person name="Howarth C."/>
            <person name="Imamovic A."/>
            <person name="Larimer J."/>
            <person name="McCowen C."/>
            <person name="Montmayeur A."/>
            <person name="Murphy C."/>
            <person name="Neiman D."/>
            <person name="Pearson M."/>
            <person name="Priest M."/>
            <person name="Roberts A."/>
            <person name="Saif S."/>
            <person name="Shea T."/>
            <person name="Sisk P."/>
            <person name="Sykes S."/>
            <person name="Wortman J."/>
            <person name="Nusbaum C."/>
            <person name="Birren B."/>
        </authorList>
    </citation>
    <scope>NUCLEOTIDE SEQUENCE [LARGE SCALE GENOMIC DNA]</scope>
    <source>
        <strain evidence="12 13">VS20</strain>
    </source>
</reference>
<dbReference type="GO" id="GO:0051604">
    <property type="term" value="P:protein maturation"/>
    <property type="evidence" value="ECO:0007669"/>
    <property type="project" value="InterPro"/>
</dbReference>
<evidence type="ECO:0000256" key="1">
    <source>
        <dbReference type="ARBA" id="ARBA00004477"/>
    </source>
</evidence>
<dbReference type="GO" id="GO:0005789">
    <property type="term" value="C:endoplasmic reticulum membrane"/>
    <property type="evidence" value="ECO:0007669"/>
    <property type="project" value="UniProtKB-SubCell"/>
</dbReference>
<feature type="transmembrane region" description="Helical" evidence="9">
    <location>
        <begin position="216"/>
        <end position="237"/>
    </location>
</feature>
<dbReference type="Pfam" id="PF06762">
    <property type="entry name" value="LMF1"/>
    <property type="match status" value="1"/>
</dbReference>
<evidence type="ECO:0000256" key="7">
    <source>
        <dbReference type="ARBA" id="ARBA00023180"/>
    </source>
</evidence>
<feature type="transmembrane region" description="Helical" evidence="9">
    <location>
        <begin position="334"/>
        <end position="355"/>
    </location>
</feature>
<keyword evidence="6 9" id="KW-0472">Membrane</keyword>
<dbReference type="InParanoid" id="T0QI02"/>
<dbReference type="PANTHER" id="PTHR14463:SF5">
    <property type="entry name" value="LIPASE MATURATION FACTOR 2"/>
    <property type="match status" value="1"/>
</dbReference>
<keyword evidence="5 9" id="KW-1133">Transmembrane helix</keyword>
<feature type="transmembrane region" description="Helical" evidence="9">
    <location>
        <begin position="249"/>
        <end position="276"/>
    </location>
</feature>
<dbReference type="AlphaFoldDB" id="T0QI02"/>
<keyword evidence="13" id="KW-1185">Reference proteome</keyword>
<feature type="transmembrane region" description="Helical" evidence="9">
    <location>
        <begin position="288"/>
        <end position="310"/>
    </location>
</feature>
<evidence type="ECO:0000256" key="2">
    <source>
        <dbReference type="ARBA" id="ARBA00005512"/>
    </source>
</evidence>
<feature type="domain" description="Lipase maturation factor 1/2 C-terminal" evidence="11">
    <location>
        <begin position="452"/>
        <end position="592"/>
    </location>
</feature>
<feature type="transmembrane region" description="Helical" evidence="9">
    <location>
        <begin position="105"/>
        <end position="122"/>
    </location>
</feature>
<dbReference type="RefSeq" id="XP_008612233.1">
    <property type="nucleotide sequence ID" value="XM_008614011.1"/>
</dbReference>
<feature type="transmembrane region" description="Helical" evidence="9">
    <location>
        <begin position="77"/>
        <end position="98"/>
    </location>
</feature>
<keyword evidence="7" id="KW-0325">Glycoprotein</keyword>
<dbReference type="Proteomes" id="UP000030762">
    <property type="component" value="Unassembled WGS sequence"/>
</dbReference>
<evidence type="ECO:0000256" key="3">
    <source>
        <dbReference type="ARBA" id="ARBA00022692"/>
    </source>
</evidence>
<dbReference type="OMA" id="HYTPWSQ"/>
<evidence type="ECO:0000256" key="5">
    <source>
        <dbReference type="ARBA" id="ARBA00022989"/>
    </source>
</evidence>
<feature type="domain" description="Lipase maturation factor 1/2 N-terminal" evidence="10">
    <location>
        <begin position="126"/>
        <end position="279"/>
    </location>
</feature>
<name>T0QI02_SAPDV</name>
<dbReference type="InterPro" id="IPR057433">
    <property type="entry name" value="LMF1/2_C"/>
</dbReference>
<comment type="subcellular location">
    <subcellularLocation>
        <location evidence="1">Endoplasmic reticulum membrane</location>
        <topology evidence="1">Multi-pass membrane protein</topology>
    </subcellularLocation>
</comment>
<organism evidence="12 13">
    <name type="scientific">Saprolegnia diclina (strain VS20)</name>
    <dbReference type="NCBI Taxonomy" id="1156394"/>
    <lineage>
        <taxon>Eukaryota</taxon>
        <taxon>Sar</taxon>
        <taxon>Stramenopiles</taxon>
        <taxon>Oomycota</taxon>
        <taxon>Saprolegniomycetes</taxon>
        <taxon>Saprolegniales</taxon>
        <taxon>Saprolegniaceae</taxon>
        <taxon>Saprolegnia</taxon>
    </lineage>
</organism>
<proteinExistence type="inferred from homology"/>
<feature type="transmembrane region" description="Helical" evidence="9">
    <location>
        <begin position="7"/>
        <end position="25"/>
    </location>
</feature>
<sequence length="676" mass="73735">MDRTRFLRTLGVLYGISFASIYVQVQSLYGPDGVEPVAAYLTRLANATPDASIPLQRFVSYPSLVWFHDALGLSPDLMMEFLCLLGGGAACLAAANILTLPEVFAAMWSCYLSLVLVGQSFLRGPWDLLLLEVGFLALFVAAPFDLATTFAPSAAILHAMRLVGVKLALMSSAAKITSACPTWLGLTALDFHYATQATPLPSSWFMHQLPPIVQRVTAAAGLWIEGPVALLLVSPIARHRVFAASLQLVLHAGIALTGNYGIFNLVASLVMVGIMSEAHAASPPSLSWLRWALTHASMYLSVFTAGYYMFEVVYEDTTPTSLRFAWSIGRTQTILGVVLRGVLATALLSFVVAVVGQLSHSVVAAGHDLLRCRLGCTIALGHLTFTTLIGSVLVLASLAQLASLDPTIELPVWARNTGILASRFNVASTYGLFHRTPGVAKIERHGREFAIVARPTLVFEGSDDDGATWRPLHFKHHPSSLFKSPALTVPHLPRLEWQLDVAAKGNYSQAPWLVHLADKFLKGSEQAKQLLDAAQDPFREAPPQRVRVQLYHYDFTRYNTSWARATPKAVVLTPAMNASQWWTRKLVKEYMPALDAANPSVASFLAAHGWEHQDEKKPACFNSSRPVLCHTLDQLHHVTASHLYMALVLGLVLVVLVPLFILETPKSAAARVQTLV</sequence>
<evidence type="ECO:0000256" key="8">
    <source>
        <dbReference type="ARBA" id="ARBA00040643"/>
    </source>
</evidence>
<evidence type="ECO:0000256" key="4">
    <source>
        <dbReference type="ARBA" id="ARBA00022824"/>
    </source>
</evidence>
<dbReference type="eggNOG" id="ENOG502QTN6">
    <property type="taxonomic scope" value="Eukaryota"/>
</dbReference>
<evidence type="ECO:0000259" key="10">
    <source>
        <dbReference type="Pfam" id="PF06762"/>
    </source>
</evidence>
<feature type="transmembrane region" description="Helical" evidence="9">
    <location>
        <begin position="643"/>
        <end position="662"/>
    </location>
</feature>
<keyword evidence="3 9" id="KW-0812">Transmembrane</keyword>
<evidence type="ECO:0000259" key="11">
    <source>
        <dbReference type="Pfam" id="PF25179"/>
    </source>
</evidence>
<dbReference type="GeneID" id="19948869"/>
<evidence type="ECO:0000256" key="6">
    <source>
        <dbReference type="ARBA" id="ARBA00023136"/>
    </source>
</evidence>
<keyword evidence="4" id="KW-0256">Endoplasmic reticulum</keyword>
<comment type="similarity">
    <text evidence="2">Belongs to the lipase maturation factor family.</text>
</comment>
<accession>T0QI02</accession>
<evidence type="ECO:0000313" key="12">
    <source>
        <dbReference type="EMBL" id="EQC34371.1"/>
    </source>
</evidence>
<dbReference type="VEuPathDB" id="FungiDB:SDRG_08142"/>
<evidence type="ECO:0000313" key="13">
    <source>
        <dbReference type="Proteomes" id="UP000030762"/>
    </source>
</evidence>
<dbReference type="PANTHER" id="PTHR14463">
    <property type="entry name" value="LIPASE MATURATION FACTOR"/>
    <property type="match status" value="1"/>
</dbReference>
<dbReference type="InterPro" id="IPR009613">
    <property type="entry name" value="LMF"/>
</dbReference>